<keyword evidence="12" id="KW-1185">Reference proteome</keyword>
<keyword evidence="7" id="KW-0675">Receptor</keyword>
<dbReference type="AlphaFoldDB" id="A0A6P8I8B4"/>
<dbReference type="Pfam" id="PF00001">
    <property type="entry name" value="7tm_1"/>
    <property type="match status" value="1"/>
</dbReference>
<evidence type="ECO:0000256" key="8">
    <source>
        <dbReference type="ARBA" id="ARBA00023180"/>
    </source>
</evidence>
<dbReference type="PANTHER" id="PTHR24246">
    <property type="entry name" value="OLFACTORY RECEPTOR AND ADENOSINE RECEPTOR"/>
    <property type="match status" value="1"/>
</dbReference>
<feature type="transmembrane region" description="Helical" evidence="10">
    <location>
        <begin position="48"/>
        <end position="71"/>
    </location>
</feature>
<feature type="transmembrane region" description="Helical" evidence="10">
    <location>
        <begin position="12"/>
        <end position="36"/>
    </location>
</feature>
<evidence type="ECO:0000256" key="2">
    <source>
        <dbReference type="ARBA" id="ARBA00022475"/>
    </source>
</evidence>
<keyword evidence="6 10" id="KW-0472">Membrane</keyword>
<dbReference type="CDD" id="cd00637">
    <property type="entry name" value="7tm_classA_rhodopsin-like"/>
    <property type="match status" value="1"/>
</dbReference>
<dbReference type="Gene3D" id="1.20.1070.10">
    <property type="entry name" value="Rhodopsin 7-helix transmembrane proteins"/>
    <property type="match status" value="1"/>
</dbReference>
<dbReference type="InterPro" id="IPR017452">
    <property type="entry name" value="GPCR_Rhodpsn_7TM"/>
</dbReference>
<comment type="subcellular location">
    <subcellularLocation>
        <location evidence="1">Cell membrane</location>
        <topology evidence="1">Multi-pass membrane protein</topology>
    </subcellularLocation>
</comment>
<protein>
    <submittedName>
        <fullName evidence="13">Adenosine receptor A3-like</fullName>
    </submittedName>
</protein>
<name>A0A6P8I8B4_ACTTE</name>
<reference evidence="13" key="1">
    <citation type="submission" date="2025-08" db="UniProtKB">
        <authorList>
            <consortium name="RefSeq"/>
        </authorList>
    </citation>
    <scope>IDENTIFICATION</scope>
    <source>
        <tissue evidence="13">Tentacle</tissue>
    </source>
</reference>
<dbReference type="Proteomes" id="UP000515163">
    <property type="component" value="Unplaced"/>
</dbReference>
<keyword evidence="3 10" id="KW-0812">Transmembrane</keyword>
<dbReference type="PRINTS" id="PR00237">
    <property type="entry name" value="GPCRRHODOPSN"/>
</dbReference>
<evidence type="ECO:0000259" key="11">
    <source>
        <dbReference type="PROSITE" id="PS50262"/>
    </source>
</evidence>
<dbReference type="InterPro" id="IPR000276">
    <property type="entry name" value="GPCR_Rhodpsn"/>
</dbReference>
<evidence type="ECO:0000313" key="12">
    <source>
        <dbReference type="Proteomes" id="UP000515163"/>
    </source>
</evidence>
<organism evidence="12 13">
    <name type="scientific">Actinia tenebrosa</name>
    <name type="common">Australian red waratah sea anemone</name>
    <dbReference type="NCBI Taxonomy" id="6105"/>
    <lineage>
        <taxon>Eukaryota</taxon>
        <taxon>Metazoa</taxon>
        <taxon>Cnidaria</taxon>
        <taxon>Anthozoa</taxon>
        <taxon>Hexacorallia</taxon>
        <taxon>Actiniaria</taxon>
        <taxon>Actiniidae</taxon>
        <taxon>Actinia</taxon>
    </lineage>
</organism>
<evidence type="ECO:0000256" key="10">
    <source>
        <dbReference type="SAM" id="Phobius"/>
    </source>
</evidence>
<keyword evidence="4 10" id="KW-1133">Transmembrane helix</keyword>
<accession>A0A6P8I8B4</accession>
<dbReference type="SUPFAM" id="SSF81321">
    <property type="entry name" value="Family A G protein-coupled receptor-like"/>
    <property type="match status" value="1"/>
</dbReference>
<evidence type="ECO:0000256" key="5">
    <source>
        <dbReference type="ARBA" id="ARBA00023040"/>
    </source>
</evidence>
<dbReference type="InParanoid" id="A0A6P8I8B4"/>
<dbReference type="OrthoDB" id="5990365at2759"/>
<evidence type="ECO:0000256" key="1">
    <source>
        <dbReference type="ARBA" id="ARBA00004651"/>
    </source>
</evidence>
<proteinExistence type="predicted"/>
<evidence type="ECO:0000256" key="9">
    <source>
        <dbReference type="ARBA" id="ARBA00023224"/>
    </source>
</evidence>
<feature type="transmembrane region" description="Helical" evidence="10">
    <location>
        <begin position="152"/>
        <end position="176"/>
    </location>
</feature>
<dbReference type="RefSeq" id="XP_031564293.1">
    <property type="nucleotide sequence ID" value="XM_031708433.1"/>
</dbReference>
<evidence type="ECO:0000313" key="13">
    <source>
        <dbReference type="RefSeq" id="XP_031564293.1"/>
    </source>
</evidence>
<dbReference type="FunCoup" id="A0A6P8I8B4">
    <property type="interactions" value="798"/>
</dbReference>
<feature type="domain" description="G-protein coupled receptors family 1 profile" evidence="11">
    <location>
        <begin position="27"/>
        <end position="253"/>
    </location>
</feature>
<dbReference type="PROSITE" id="PS50262">
    <property type="entry name" value="G_PROTEIN_RECEP_F1_2"/>
    <property type="match status" value="1"/>
</dbReference>
<dbReference type="PANTHER" id="PTHR24246:SF27">
    <property type="entry name" value="ADENOSINE RECEPTOR, ISOFORM A"/>
    <property type="match status" value="1"/>
</dbReference>
<keyword evidence="9" id="KW-0807">Transducer</keyword>
<evidence type="ECO:0000256" key="7">
    <source>
        <dbReference type="ARBA" id="ARBA00023170"/>
    </source>
</evidence>
<dbReference type="GeneID" id="116299715"/>
<feature type="transmembrane region" description="Helical" evidence="10">
    <location>
        <begin position="197"/>
        <end position="221"/>
    </location>
</feature>
<evidence type="ECO:0000256" key="6">
    <source>
        <dbReference type="ARBA" id="ARBA00023136"/>
    </source>
</evidence>
<evidence type="ECO:0000256" key="3">
    <source>
        <dbReference type="ARBA" id="ARBA00022692"/>
    </source>
</evidence>
<dbReference type="GO" id="GO:0005886">
    <property type="term" value="C:plasma membrane"/>
    <property type="evidence" value="ECO:0007669"/>
    <property type="project" value="UniProtKB-SubCell"/>
</dbReference>
<keyword evidence="5" id="KW-0297">G-protein coupled receptor</keyword>
<feature type="transmembrane region" description="Helical" evidence="10">
    <location>
        <begin position="83"/>
        <end position="103"/>
    </location>
</feature>
<keyword evidence="8" id="KW-0325">Glycoprotein</keyword>
<evidence type="ECO:0000256" key="4">
    <source>
        <dbReference type="ARBA" id="ARBA00022989"/>
    </source>
</evidence>
<dbReference type="GO" id="GO:0004930">
    <property type="term" value="F:G protein-coupled receptor activity"/>
    <property type="evidence" value="ECO:0007669"/>
    <property type="project" value="UniProtKB-KW"/>
</dbReference>
<feature type="transmembrane region" description="Helical" evidence="10">
    <location>
        <begin position="123"/>
        <end position="140"/>
    </location>
</feature>
<sequence>MRINLSKYEQYIWSTVFLLQALVILVGNVVALRIFLKRKFLINKSCFLLINLTFADLIVGLSSTVIWFVAVAHHGGGQDHINLSRLLFLIPLASLFSLAVISIERAVAVFMPFRHRVANNRHYFAAVGLCWVIFAVPSILGPHIHNTKFKDVLYFLVIIFLLLILTASYVSIYVKMKFFPTLEQGRTRQCQFKLSKTLFLTTVASVIAWFPLPIVQCYTYFCDYHCKGDVLDICIMLTLVAQLSNSFLNLVVYSFRLPEFRKELKASLCRCFRRHRVHPISRADAFCLDTSRALRTE</sequence>
<feature type="transmembrane region" description="Helical" evidence="10">
    <location>
        <begin position="233"/>
        <end position="255"/>
    </location>
</feature>
<dbReference type="KEGG" id="aten:116299715"/>
<gene>
    <name evidence="13" type="primary">LOC116299715</name>
</gene>
<keyword evidence="2" id="KW-1003">Cell membrane</keyword>